<organism evidence="2 3">
    <name type="scientific">Bordetella flabilis</name>
    <dbReference type="NCBI Taxonomy" id="463014"/>
    <lineage>
        <taxon>Bacteria</taxon>
        <taxon>Pseudomonadati</taxon>
        <taxon>Pseudomonadota</taxon>
        <taxon>Betaproteobacteria</taxon>
        <taxon>Burkholderiales</taxon>
        <taxon>Alcaligenaceae</taxon>
        <taxon>Bordetella</taxon>
    </lineage>
</organism>
<gene>
    <name evidence="2" type="ORF">BAU07_12625</name>
</gene>
<name>A0A193GDY7_9BORD</name>
<dbReference type="EMBL" id="CP016172">
    <property type="protein sequence ID" value="ANN77828.1"/>
    <property type="molecule type" value="Genomic_DNA"/>
</dbReference>
<dbReference type="KEGG" id="bfz:BAU07_12625"/>
<feature type="transmembrane region" description="Helical" evidence="1">
    <location>
        <begin position="56"/>
        <end position="73"/>
    </location>
</feature>
<keyword evidence="1" id="KW-0472">Membrane</keyword>
<protein>
    <submittedName>
        <fullName evidence="2">Uncharacterized protein</fullName>
    </submittedName>
</protein>
<proteinExistence type="predicted"/>
<dbReference type="Proteomes" id="UP000091926">
    <property type="component" value="Chromosome"/>
</dbReference>
<evidence type="ECO:0000256" key="1">
    <source>
        <dbReference type="SAM" id="Phobius"/>
    </source>
</evidence>
<feature type="transmembrane region" description="Helical" evidence="1">
    <location>
        <begin position="26"/>
        <end position="44"/>
    </location>
</feature>
<keyword evidence="1" id="KW-0812">Transmembrane</keyword>
<accession>A0A193GDY7</accession>
<dbReference type="STRING" id="463014.BAU07_12625"/>
<dbReference type="AlphaFoldDB" id="A0A193GDY7"/>
<keyword evidence="1" id="KW-1133">Transmembrane helix</keyword>
<evidence type="ECO:0000313" key="2">
    <source>
        <dbReference type="EMBL" id="ANN77828.1"/>
    </source>
</evidence>
<sequence length="90" mass="9928">MALEPVIPAEEADSETSELRDFNRRFWIALLPTVPVFALETGGLWADLHPRTANGLHHALCIALYIICIMRLLERSARNGPVHRSGPAAA</sequence>
<keyword evidence="3" id="KW-1185">Reference proteome</keyword>
<reference evidence="2 3" key="1">
    <citation type="submission" date="2016-06" db="EMBL/GenBank/DDBJ databases">
        <title>Complete genome sequences of Bordetella bronchialis and Bordetella flabilis.</title>
        <authorList>
            <person name="LiPuma J.J."/>
            <person name="Spilker T."/>
        </authorList>
    </citation>
    <scope>NUCLEOTIDE SEQUENCE [LARGE SCALE GENOMIC DNA]</scope>
    <source>
        <strain evidence="2 3">AU10664</strain>
    </source>
</reference>
<evidence type="ECO:0000313" key="3">
    <source>
        <dbReference type="Proteomes" id="UP000091926"/>
    </source>
</evidence>